<dbReference type="InParanoid" id="A0A6P8ZPX3"/>
<dbReference type="PANTHER" id="PTHR22526">
    <property type="entry name" value="ANAPHASE PROMOTING COMPLEX C SUBUNIT 15, PSEUDOGENE-RELATED"/>
    <property type="match status" value="1"/>
</dbReference>
<keyword evidence="3" id="KW-0132">Cell division</keyword>
<dbReference type="GO" id="GO:0005680">
    <property type="term" value="C:anaphase-promoting complex"/>
    <property type="evidence" value="ECO:0007669"/>
    <property type="project" value="InterPro"/>
</dbReference>
<keyword evidence="5" id="KW-0131">Cell cycle</keyword>
<evidence type="ECO:0000256" key="7">
    <source>
        <dbReference type="SAM" id="SignalP"/>
    </source>
</evidence>
<name>A0A6P8ZPX3_THRPL</name>
<dbReference type="GeneID" id="117647267"/>
<evidence type="ECO:0000313" key="9">
    <source>
        <dbReference type="RefSeq" id="XP_034244854.1"/>
    </source>
</evidence>
<dbReference type="Proteomes" id="UP000515158">
    <property type="component" value="Unplaced"/>
</dbReference>
<feature type="region of interest" description="Disordered" evidence="6">
    <location>
        <begin position="102"/>
        <end position="131"/>
    </location>
</feature>
<dbReference type="PANTHER" id="PTHR22526:SF2">
    <property type="entry name" value="ANAPHASE PROMOTING COMPLEX C SUBUNIT 15, PSEUDOGENE-RELATED"/>
    <property type="match status" value="1"/>
</dbReference>
<dbReference type="AlphaFoldDB" id="A0A6P8ZPX3"/>
<dbReference type="InterPro" id="IPR026182">
    <property type="entry name" value="ANAPC15"/>
</dbReference>
<comment type="similarity">
    <text evidence="2">Belongs to the APC15 family.</text>
</comment>
<keyword evidence="4" id="KW-0498">Mitosis</keyword>
<accession>A0A6P8ZPX3</accession>
<evidence type="ECO:0000313" key="8">
    <source>
        <dbReference type="Proteomes" id="UP000515158"/>
    </source>
</evidence>
<feature type="signal peptide" evidence="7">
    <location>
        <begin position="1"/>
        <end position="26"/>
    </location>
</feature>
<dbReference type="KEGG" id="tpal:117647267"/>
<dbReference type="Pfam" id="PF15243">
    <property type="entry name" value="ANAPC15"/>
    <property type="match status" value="1"/>
</dbReference>
<feature type="region of interest" description="Disordered" evidence="6">
    <location>
        <begin position="172"/>
        <end position="208"/>
    </location>
</feature>
<evidence type="ECO:0000256" key="1">
    <source>
        <dbReference type="ARBA" id="ARBA00004906"/>
    </source>
</evidence>
<dbReference type="RefSeq" id="XP_034244854.1">
    <property type="nucleotide sequence ID" value="XM_034388963.1"/>
</dbReference>
<gene>
    <name evidence="9" type="primary">LOC117647267</name>
</gene>
<feature type="chain" id="PRO_5027789190" evidence="7">
    <location>
        <begin position="27"/>
        <end position="378"/>
    </location>
</feature>
<evidence type="ECO:0000256" key="3">
    <source>
        <dbReference type="ARBA" id="ARBA00022618"/>
    </source>
</evidence>
<dbReference type="GO" id="GO:0090266">
    <property type="term" value="P:regulation of mitotic cell cycle spindle assembly checkpoint"/>
    <property type="evidence" value="ECO:0007669"/>
    <property type="project" value="InterPro"/>
</dbReference>
<dbReference type="OrthoDB" id="6362917at2759"/>
<keyword evidence="7" id="KW-0732">Signal</keyword>
<feature type="region of interest" description="Disordered" evidence="6">
    <location>
        <begin position="355"/>
        <end position="378"/>
    </location>
</feature>
<reference evidence="9" key="1">
    <citation type="submission" date="2025-08" db="UniProtKB">
        <authorList>
            <consortium name="RefSeq"/>
        </authorList>
    </citation>
    <scope>IDENTIFICATION</scope>
    <source>
        <tissue evidence="9">Total insect</tissue>
    </source>
</reference>
<dbReference type="GO" id="GO:0051301">
    <property type="term" value="P:cell division"/>
    <property type="evidence" value="ECO:0007669"/>
    <property type="project" value="UniProtKB-KW"/>
</dbReference>
<evidence type="ECO:0000256" key="4">
    <source>
        <dbReference type="ARBA" id="ARBA00022776"/>
    </source>
</evidence>
<sequence>MVHLCCESGSCLLLFLFLCLRPLAHVIPVFHGFSVVIVPRQSTSMSIPLFPSLRPNISSPFWLDIDPPIDEEAEILELERGQQDWKVSLGRVFTNVLPIGKTNHDVDEEDLDDLADEEDDTTSSDDMEDDDGADVYQLQESEATMQAPSPPEITDVPALTYSDVETLPANSIEAPIMETSDRPEMQTDSSSAHESGSSPPTNGRPSRMIVGRLIPAPRPGTSQQGARAAFIDTAGRPVYSGRTSTGSVSPTSRAYIQAALHSPTGSVHLDIPDGDDDTDDEVPDRGAPTHQALQEGRSSQSPLYEQMLAAGQSIHPSESSTQIDNLIETMHQAQRAHAAGVTSPVERTTALAEAGFSNVGGLNQSSDEDVTAPSDENL</sequence>
<organism evidence="9">
    <name type="scientific">Thrips palmi</name>
    <name type="common">Melon thrips</name>
    <dbReference type="NCBI Taxonomy" id="161013"/>
    <lineage>
        <taxon>Eukaryota</taxon>
        <taxon>Metazoa</taxon>
        <taxon>Ecdysozoa</taxon>
        <taxon>Arthropoda</taxon>
        <taxon>Hexapoda</taxon>
        <taxon>Insecta</taxon>
        <taxon>Pterygota</taxon>
        <taxon>Neoptera</taxon>
        <taxon>Paraneoptera</taxon>
        <taxon>Thysanoptera</taxon>
        <taxon>Terebrantia</taxon>
        <taxon>Thripoidea</taxon>
        <taxon>Thripidae</taxon>
        <taxon>Thrips</taxon>
    </lineage>
</organism>
<feature type="region of interest" description="Disordered" evidence="6">
    <location>
        <begin position="263"/>
        <end position="301"/>
    </location>
</feature>
<protein>
    <submittedName>
        <fullName evidence="9">Uncharacterized protein LOC117647267</fullName>
    </submittedName>
</protein>
<evidence type="ECO:0000256" key="5">
    <source>
        <dbReference type="ARBA" id="ARBA00023306"/>
    </source>
</evidence>
<evidence type="ECO:0000256" key="6">
    <source>
        <dbReference type="SAM" id="MobiDB-lite"/>
    </source>
</evidence>
<comment type="pathway">
    <text evidence="1">Protein modification; protein ubiquitination.</text>
</comment>
<feature type="compositionally biased region" description="Acidic residues" evidence="6">
    <location>
        <begin position="272"/>
        <end position="282"/>
    </location>
</feature>
<evidence type="ECO:0000256" key="2">
    <source>
        <dbReference type="ARBA" id="ARBA00009618"/>
    </source>
</evidence>
<proteinExistence type="inferred from homology"/>
<feature type="compositionally biased region" description="Acidic residues" evidence="6">
    <location>
        <begin position="106"/>
        <end position="131"/>
    </location>
</feature>
<keyword evidence="8" id="KW-1185">Reference proteome</keyword>
<feature type="compositionally biased region" description="Low complexity" evidence="6">
    <location>
        <begin position="189"/>
        <end position="198"/>
    </location>
</feature>